<feature type="region of interest" description="Disordered" evidence="2">
    <location>
        <begin position="220"/>
        <end position="244"/>
    </location>
</feature>
<dbReference type="InterPro" id="IPR035969">
    <property type="entry name" value="Rab-GAP_TBC_sf"/>
</dbReference>
<evidence type="ECO:0000313" key="5">
    <source>
        <dbReference type="EMBL" id="PAA78340.1"/>
    </source>
</evidence>
<feature type="compositionally biased region" description="Basic and acidic residues" evidence="2">
    <location>
        <begin position="1415"/>
        <end position="1428"/>
    </location>
</feature>
<dbReference type="PANTHER" id="PTHR47219:SF20">
    <property type="entry name" value="TBC1 DOMAIN FAMILY MEMBER 2B"/>
    <property type="match status" value="1"/>
</dbReference>
<dbReference type="STRING" id="282301.A0A267FWY1"/>
<evidence type="ECO:0000313" key="6">
    <source>
        <dbReference type="Proteomes" id="UP000215902"/>
    </source>
</evidence>
<dbReference type="Gene3D" id="1.10.472.80">
    <property type="entry name" value="Ypt/Rab-GAP domain of gyp1p, domain 3"/>
    <property type="match status" value="1"/>
</dbReference>
<dbReference type="InterPro" id="IPR011047">
    <property type="entry name" value="Quinoprotein_ADH-like_sf"/>
</dbReference>
<dbReference type="SMART" id="SM00233">
    <property type="entry name" value="PH"/>
    <property type="match status" value="1"/>
</dbReference>
<dbReference type="Gene3D" id="1.10.10.750">
    <property type="entry name" value="Ypt/Rab-GAP domain of gyp1p, domain 1"/>
    <property type="match status" value="1"/>
</dbReference>
<keyword evidence="6" id="KW-1185">Reference proteome</keyword>
<feature type="region of interest" description="Disordered" evidence="2">
    <location>
        <begin position="1285"/>
        <end position="1304"/>
    </location>
</feature>
<feature type="compositionally biased region" description="Basic and acidic residues" evidence="2">
    <location>
        <begin position="1391"/>
        <end position="1405"/>
    </location>
</feature>
<dbReference type="Pfam" id="PF00169">
    <property type="entry name" value="PH"/>
    <property type="match status" value="1"/>
</dbReference>
<dbReference type="SUPFAM" id="SSF50729">
    <property type="entry name" value="PH domain-like"/>
    <property type="match status" value="1"/>
</dbReference>
<dbReference type="Pfam" id="PF23748">
    <property type="entry name" value="Beta-prop_LRRK2"/>
    <property type="match status" value="1"/>
</dbReference>
<dbReference type="SMART" id="SM00164">
    <property type="entry name" value="TBC"/>
    <property type="match status" value="1"/>
</dbReference>
<dbReference type="InterPro" id="IPR011993">
    <property type="entry name" value="PH-like_dom_sf"/>
</dbReference>
<dbReference type="Gene3D" id="1.10.8.270">
    <property type="entry name" value="putative rabgap domain of human tbc1 domain family member 14 like domains"/>
    <property type="match status" value="1"/>
</dbReference>
<feature type="compositionally biased region" description="Basic and acidic residues" evidence="2">
    <location>
        <begin position="1603"/>
        <end position="1612"/>
    </location>
</feature>
<dbReference type="GO" id="GO:0005096">
    <property type="term" value="F:GTPase activator activity"/>
    <property type="evidence" value="ECO:0007669"/>
    <property type="project" value="TreeGrafter"/>
</dbReference>
<dbReference type="InterPro" id="IPR050302">
    <property type="entry name" value="Rab_GAP_TBC_domain"/>
</dbReference>
<feature type="region of interest" description="Disordered" evidence="2">
    <location>
        <begin position="1378"/>
        <end position="1431"/>
    </location>
</feature>
<feature type="region of interest" description="Disordered" evidence="2">
    <location>
        <begin position="269"/>
        <end position="356"/>
    </location>
</feature>
<dbReference type="Proteomes" id="UP000215902">
    <property type="component" value="Unassembled WGS sequence"/>
</dbReference>
<feature type="region of interest" description="Disordered" evidence="2">
    <location>
        <begin position="1600"/>
        <end position="1619"/>
    </location>
</feature>
<dbReference type="SUPFAM" id="SSF47923">
    <property type="entry name" value="Ypt/Rab-GAP domain of gyp1p"/>
    <property type="match status" value="2"/>
</dbReference>
<feature type="compositionally biased region" description="Polar residues" evidence="2">
    <location>
        <begin position="1294"/>
        <end position="1303"/>
    </location>
</feature>
<dbReference type="OrthoDB" id="44736at2759"/>
<comment type="caution">
    <text evidence="5">The sequence shown here is derived from an EMBL/GenBank/DDBJ whole genome shotgun (WGS) entry which is preliminary data.</text>
</comment>
<gene>
    <name evidence="5" type="ORF">BOX15_Mlig002084g5</name>
</gene>
<dbReference type="PANTHER" id="PTHR47219">
    <property type="entry name" value="RAB GTPASE-ACTIVATING PROTEIN 1-LIKE"/>
    <property type="match status" value="1"/>
</dbReference>
<feature type="coiled-coil region" evidence="1">
    <location>
        <begin position="375"/>
        <end position="494"/>
    </location>
</feature>
<dbReference type="Gene3D" id="2.30.29.30">
    <property type="entry name" value="Pleckstrin-homology domain (PH domain)/Phosphotyrosine-binding domain (PTB)"/>
    <property type="match status" value="1"/>
</dbReference>
<feature type="compositionally biased region" description="Acidic residues" evidence="2">
    <location>
        <begin position="284"/>
        <end position="296"/>
    </location>
</feature>
<feature type="compositionally biased region" description="Basic and acidic residues" evidence="2">
    <location>
        <begin position="343"/>
        <end position="356"/>
    </location>
</feature>
<feature type="region of interest" description="Disordered" evidence="2">
    <location>
        <begin position="144"/>
        <end position="180"/>
    </location>
</feature>
<organism evidence="5 6">
    <name type="scientific">Macrostomum lignano</name>
    <dbReference type="NCBI Taxonomy" id="282301"/>
    <lineage>
        <taxon>Eukaryota</taxon>
        <taxon>Metazoa</taxon>
        <taxon>Spiralia</taxon>
        <taxon>Lophotrochozoa</taxon>
        <taxon>Platyhelminthes</taxon>
        <taxon>Rhabditophora</taxon>
        <taxon>Macrostomorpha</taxon>
        <taxon>Macrostomida</taxon>
        <taxon>Macrostomidae</taxon>
        <taxon>Macrostomum</taxon>
    </lineage>
</organism>
<evidence type="ECO:0000256" key="2">
    <source>
        <dbReference type="SAM" id="MobiDB-lite"/>
    </source>
</evidence>
<feature type="domain" description="Rab-GAP TBC" evidence="4">
    <location>
        <begin position="640"/>
        <end position="836"/>
    </location>
</feature>
<reference evidence="5 6" key="1">
    <citation type="submission" date="2017-06" db="EMBL/GenBank/DDBJ databases">
        <title>A platform for efficient transgenesis in Macrostomum lignano, a flatworm model organism for stem cell research.</title>
        <authorList>
            <person name="Berezikov E."/>
        </authorList>
    </citation>
    <scope>NUCLEOTIDE SEQUENCE [LARGE SCALE GENOMIC DNA]</scope>
    <source>
        <strain evidence="5">DV1</strain>
        <tissue evidence="5">Whole organism</tissue>
    </source>
</reference>
<dbReference type="PROSITE" id="PS50003">
    <property type="entry name" value="PH_DOMAIN"/>
    <property type="match status" value="1"/>
</dbReference>
<feature type="domain" description="PH" evidence="3">
    <location>
        <begin position="4"/>
        <end position="107"/>
    </location>
</feature>
<evidence type="ECO:0000259" key="4">
    <source>
        <dbReference type="PROSITE" id="PS50086"/>
    </source>
</evidence>
<feature type="compositionally biased region" description="Basic and acidic residues" evidence="2">
    <location>
        <begin position="922"/>
        <end position="932"/>
    </location>
</feature>
<sequence>MSGWHSLSGLLYSKPTGAFSRFKSKRPQYYVFEESKCQLHFYKDKHEAAQKDKEPLGTINVRGASITLHFEEPNSFVINSDSKEFILQAENHESMMIWLLALQANRDAFASRELKPENSRMSKQLALAHKRRFSDNTDRHYSWTRESAPDVSGSFNGSSSLGSIPGRVPAGGAAAGGRRMPRMSTLDQTSSMMTRSAIEEEDEITKDWVDCEFLPEVAGAVGLSSSPPSPEPLTDHSGSNGVPPVIRKVQDAAAGFGSRLGLSLSQSFTSGVARTGGGRRSGGLDDDEDLDDEESGGSDTEAFNYDSLVDESPKRRAAYAGGGSGSGGAPVLQAGANGGSGKPRSEDSGIDSSNKDVRNLLSQSDDSLLDPSNRVHDLEQELIKCKKELAELMNRDTALKEVLKKRDAQIAELDMKLSRLEHLESEHQEKGTMRNRSTALPSFKSESAMRDWMTAKSADLKQLEEQCRILQNNNRFLNNEVKKLTNLRQMELEKFKNQDRIYREQKLEIENWKRDYLFLLQSCITVPTGDVSDGFELNVHGGHRHRERLTELLEDARTVNPRLPTFESLTASECHVDSFGFKHSHENESLLLHYICRQLHEHYTSLLDRWEQHQRQWKTFISTCRSYTKTKELKGLVRNGIPRMFRSAVWRELVHSHIQEIRAVKGRHYYTTLTQQIHDSEVAGMHRKQISLDLLRTMPTNIQFDSNDSEGIQKLQEILQAFCIHNPAIGYCQGMNFLAGMGLLFLSKEDTFWLLVAITEAYFHPLYFTSNLIGAQADQLVLKDLLKSHLPELHRHLEELEIDISTVTLNWFLAVFFDAVPFPALLRIWDCFLLEGPKVLFRFTLGILKLHEKILLQQTDTISVWKHLKAAAKLTFDVEGLARAAFEELPGMAHRKDISVKQSCFINSLIEQDERRKKKRKAYNDTEERDQRLQSSPMRNFTVRATMAYESIRRLSHRTFREMETRSVDRPIIECGGSFLDGNTWICYGDQNRTRICKLQPEENLMYNLREEIDSRVMCVCALDASVVLLGTLNMYIIAFDTEAEERLWQCRIHDSVLDICASAASDRIANRVFAALANGSVAVLDHVGHEEPNNNIFYVNLSTSPLTSLLLVNTDLWVACGNYVQLLDAECLDPKEKFHVSNNPFDSILCLKRSRFGIWIAVRGSSVIELWDEDTLTCCLLYDVKELKYPIFRKDDETLFNPWRITSILPFEDSLWVGTGSGDLVVFTVSYISKKRVSSNHSDALKNQASAKRPDTLMTRSTVKEKVEKYLSAIDQPLTKAVLKKEASDESTPRASPYNSPAHTRLAPRVHRMSRSCQTLSNHRKQIMVRKSQHDTEDPKVLDLRLDDEIVERDAFHLEIFLQMGAENTRVEVQDKATLTDPAMMAAEHPGPRRQDATDHRSITTDEESDNVFEDAKDSDSASRMDGRVAAPQGAAAVAAEATVVTPEPSSPVSGQAAAAVQQSPYECFASAEETETPGSQPSRPSPFLTAASSNATALQPFENIVNQDQPYDYNLMLTVRNKVSESPIKCLILTKPGYRGDCYIISCSSRFGEDEAVLKWRRENQDQQIWTNEPIFEVNPITKIIQFPTYMAVRNRLGSNRSEHSAKPKDSSTCLTD</sequence>
<feature type="compositionally biased region" description="Low complexity" evidence="2">
    <location>
        <begin position="152"/>
        <end position="178"/>
    </location>
</feature>
<evidence type="ECO:0000256" key="1">
    <source>
        <dbReference type="SAM" id="Coils"/>
    </source>
</evidence>
<dbReference type="InterPro" id="IPR000195">
    <property type="entry name" value="Rab-GAP-TBC_dom"/>
</dbReference>
<name>A0A267FWY1_9PLAT</name>
<keyword evidence="1" id="KW-0175">Coiled coil</keyword>
<evidence type="ECO:0008006" key="7">
    <source>
        <dbReference type="Google" id="ProtNLM"/>
    </source>
</evidence>
<dbReference type="InterPro" id="IPR056602">
    <property type="entry name" value="Beta-prop_LRRK2"/>
</dbReference>
<evidence type="ECO:0000259" key="3">
    <source>
        <dbReference type="PROSITE" id="PS50003"/>
    </source>
</evidence>
<dbReference type="FunFam" id="1.10.8.270:FF:000026">
    <property type="entry name" value="TBC (Tre-2/Bub2/Cdc16) domain family"/>
    <property type="match status" value="1"/>
</dbReference>
<dbReference type="SUPFAM" id="SSF50998">
    <property type="entry name" value="Quinoprotein alcohol dehydrogenase-like"/>
    <property type="match status" value="1"/>
</dbReference>
<dbReference type="InterPro" id="IPR001849">
    <property type="entry name" value="PH_domain"/>
</dbReference>
<dbReference type="Pfam" id="PF00566">
    <property type="entry name" value="RabGAP-TBC"/>
    <property type="match status" value="1"/>
</dbReference>
<dbReference type="GO" id="GO:0031267">
    <property type="term" value="F:small GTPase binding"/>
    <property type="evidence" value="ECO:0007669"/>
    <property type="project" value="TreeGrafter"/>
</dbReference>
<dbReference type="PROSITE" id="PS50086">
    <property type="entry name" value="TBC_RABGAP"/>
    <property type="match status" value="1"/>
</dbReference>
<proteinExistence type="predicted"/>
<feature type="region of interest" description="Disordered" evidence="2">
    <location>
        <begin position="917"/>
        <end position="936"/>
    </location>
</feature>
<dbReference type="EMBL" id="NIVC01000694">
    <property type="protein sequence ID" value="PAA78340.1"/>
    <property type="molecule type" value="Genomic_DNA"/>
</dbReference>
<protein>
    <recommendedName>
        <fullName evidence="7">TBC1 domain family member 2B</fullName>
    </recommendedName>
</protein>
<accession>A0A267FWY1</accession>